<dbReference type="EMBL" id="LWDE02000144">
    <property type="protein sequence ID" value="KAE8252655.1"/>
    <property type="molecule type" value="Genomic_DNA"/>
</dbReference>
<evidence type="ECO:0000313" key="3">
    <source>
        <dbReference type="EMBL" id="KAE8252655.1"/>
    </source>
</evidence>
<dbReference type="SUPFAM" id="SSF56219">
    <property type="entry name" value="DNase I-like"/>
    <property type="match status" value="1"/>
</dbReference>
<feature type="region of interest" description="Disordered" evidence="1">
    <location>
        <begin position="1178"/>
        <end position="1199"/>
    </location>
</feature>
<reference evidence="3" key="1">
    <citation type="submission" date="2016-04" db="EMBL/GenBank/DDBJ databases">
        <authorList>
            <person name="Nguyen H.D."/>
            <person name="Samba Siva P."/>
            <person name="Cullis J."/>
            <person name="Levesque C.A."/>
            <person name="Hambleton S."/>
        </authorList>
    </citation>
    <scope>NUCLEOTIDE SEQUENCE</scope>
    <source>
        <strain evidence="3">DAOMC 236426</strain>
    </source>
</reference>
<feature type="compositionally biased region" description="Pro residues" evidence="1">
    <location>
        <begin position="10"/>
        <end position="35"/>
    </location>
</feature>
<sequence>MTTRSTTPPDLLPPPPTPRSAALPPPTSSPWPGPPACLRAPEAVVAAAVVAKPKVSAHRELPFNRPTLPPPVALRARHPLPSQLPPALKLGSVVLMTPSAHKHTASTGLLRLVPLAPLVSPRATFYYPSWPAPVAWDDPKALQDALRISVPPPFRAILGRDTGIIIRDPDICIDEYAHGSRWTYARLSSPYPLFGDLCTVSVWSLHGPFNVSDWNVIAEAIQSHLPPTGTPTLIGADWNSVPDPLLDSINGDPTGVPWSAPAAAIAPTQAVDLFRVLRPDSFSWTFATRTSARRLDSIWASPALLPYVSALDASSCRSDHRAVRVTFVRDTPSPYAPRPDEPGQLPLHRPWSLHPGLWNEPIFLQELRAFANAYNPPLHSNISPIDAWSLYHGSLSSFLQPLARHVGFRQQEARINFDSAKHKLDQLDLRDREAARRLPSLLHHWSSACAAAATSASLRPGGTTSASALREGSWLFSSFASAASRAIPPLSTGAGLAITPSAKIQAFTSYYTNLFSDRPVLRPIPCSRLLEAIQLRLDPTASSAGNTSFSLQEVHKALRTANRHSSAGPDGIPYRVYMATFAASGPRLQALANALGASPPWPVTARTILLPKTGDAGDMANYRPITITNAYVRIVSRLLSGRFLVMGDQLLPWTQSAFLPGRRSSLIAGVLHAIRDLQQLPPNRLTPPPLIVISIDQRKAYDRVHRHWLFAVLEAINFPPLLLGVLRSLYSSPSTRISALGGYGSLIALLSGVLQGDPASCFIYNLTLQPLFDLLARLDIGVPIPVLGTLSGLAFADDSLFFLEASPRGLAQLPAFLACLDAYAAESGAAINTQKSTFWLVGLPSVDNEPATALLTAGLIAYGLSPTAPSGPLTHLGHPLPTDDGNPHPQPLLARLSAIARRAACFRTQGVDLYTRVLTANRLLGSRLWHSVAVGPLPTDLSRRYFDSVLPYLRGSHASISPTTLTRPLAHGGLGLIDPDAMVTGLSISFLRRYLCSDDRLGLWLRVGITTYLAKRHGVPPAILLIRSGAAFGRLRQNATRADGFYGRLVHALATVDLGLNCEWTILPAPALLTLPWLWPWTAKLPPHSLHKTKLQALIRDNWLTWGDVLWHAKVPMGGRSVVTSLPIGPPAGRSVSLNGIPHPFSSKPPKQGPALHDCWNAHWHQLPPSVRTTFTAWGSTSPPSAELQDRSAPSSQGWTPTIQDPLAEAFPWASLTVFGSPLPTASTSFVRQQLQARRGPRRPKWPELPGSALDESAWKDIWARLRRLPLSALVRTTSVLILNKNVWTYHDKDGDGNRRCPAGCGGDDGVHHGYFECPGAVAVWKECLPLLAALGCPAPPNFSASGLLRCDGVPPPMRPRFALWMSVVLHMIYVCRHHVASTARAHNLPILFDHITDFDVLSNTTGLLADLLTTAWDRVLKTSASHRPQAVSNYNKVWVCGGSFLRFDNDKLLFSAVSTPPPSPTAAEAGH</sequence>
<dbReference type="CDD" id="cd01650">
    <property type="entry name" value="RT_nLTR_like"/>
    <property type="match status" value="1"/>
</dbReference>
<evidence type="ECO:0000256" key="1">
    <source>
        <dbReference type="SAM" id="MobiDB-lite"/>
    </source>
</evidence>
<evidence type="ECO:0000313" key="4">
    <source>
        <dbReference type="Proteomes" id="UP000077684"/>
    </source>
</evidence>
<dbReference type="InterPro" id="IPR000477">
    <property type="entry name" value="RT_dom"/>
</dbReference>
<accession>A0A8X7MWI5</accession>
<feature type="domain" description="Reverse transcriptase" evidence="2">
    <location>
        <begin position="591"/>
        <end position="880"/>
    </location>
</feature>
<feature type="region of interest" description="Disordered" evidence="1">
    <location>
        <begin position="1"/>
        <end position="35"/>
    </location>
</feature>
<reference evidence="3" key="2">
    <citation type="journal article" date="2019" name="IMA Fungus">
        <title>Genome sequencing and comparison of five Tilletia species to identify candidate genes for the detection of regulated species infecting wheat.</title>
        <authorList>
            <person name="Nguyen H.D.T."/>
            <person name="Sultana T."/>
            <person name="Kesanakurti P."/>
            <person name="Hambleton S."/>
        </authorList>
    </citation>
    <scope>NUCLEOTIDE SEQUENCE</scope>
    <source>
        <strain evidence="3">DAOMC 236426</strain>
    </source>
</reference>
<gene>
    <name evidence="3" type="ORF">A4X06_0g2033</name>
</gene>
<proteinExistence type="predicted"/>
<name>A0A8X7MWI5_9BASI</name>
<dbReference type="Pfam" id="PF00078">
    <property type="entry name" value="RVT_1"/>
    <property type="match status" value="1"/>
</dbReference>
<organism evidence="3 4">
    <name type="scientific">Tilletia controversa</name>
    <name type="common">dwarf bunt fungus</name>
    <dbReference type="NCBI Taxonomy" id="13291"/>
    <lineage>
        <taxon>Eukaryota</taxon>
        <taxon>Fungi</taxon>
        <taxon>Dikarya</taxon>
        <taxon>Basidiomycota</taxon>
        <taxon>Ustilaginomycotina</taxon>
        <taxon>Exobasidiomycetes</taxon>
        <taxon>Tilletiales</taxon>
        <taxon>Tilletiaceae</taxon>
        <taxon>Tilletia</taxon>
    </lineage>
</organism>
<dbReference type="PROSITE" id="PS50878">
    <property type="entry name" value="RT_POL"/>
    <property type="match status" value="1"/>
</dbReference>
<dbReference type="InterPro" id="IPR036691">
    <property type="entry name" value="Endo/exonu/phosph_ase_sf"/>
</dbReference>
<dbReference type="Gene3D" id="3.60.10.10">
    <property type="entry name" value="Endonuclease/exonuclease/phosphatase"/>
    <property type="match status" value="1"/>
</dbReference>
<evidence type="ECO:0000259" key="2">
    <source>
        <dbReference type="PROSITE" id="PS50878"/>
    </source>
</evidence>
<keyword evidence="4" id="KW-1185">Reference proteome</keyword>
<comment type="caution">
    <text evidence="3">The sequence shown here is derived from an EMBL/GenBank/DDBJ whole genome shotgun (WGS) entry which is preliminary data.</text>
</comment>
<protein>
    <recommendedName>
        <fullName evidence="2">Reverse transcriptase domain-containing protein</fullName>
    </recommendedName>
</protein>
<dbReference type="Proteomes" id="UP000077684">
    <property type="component" value="Unassembled WGS sequence"/>
</dbReference>
<dbReference type="PANTHER" id="PTHR19446">
    <property type="entry name" value="REVERSE TRANSCRIPTASES"/>
    <property type="match status" value="1"/>
</dbReference>